<accession>K3UZQ9</accession>
<proteinExistence type="predicted"/>
<keyword evidence="2" id="KW-1185">Reference proteome</keyword>
<dbReference type="GeneID" id="20360127"/>
<dbReference type="Proteomes" id="UP000007978">
    <property type="component" value="Chromosome 2"/>
</dbReference>
<dbReference type="AlphaFoldDB" id="K3UZQ9"/>
<organism evidence="1 2">
    <name type="scientific">Fusarium pseudograminearum (strain CS3096)</name>
    <name type="common">Wheat and barley crown-rot fungus</name>
    <dbReference type="NCBI Taxonomy" id="1028729"/>
    <lineage>
        <taxon>Eukaryota</taxon>
        <taxon>Fungi</taxon>
        <taxon>Dikarya</taxon>
        <taxon>Ascomycota</taxon>
        <taxon>Pezizomycotina</taxon>
        <taxon>Sordariomycetes</taxon>
        <taxon>Hypocreomycetidae</taxon>
        <taxon>Hypocreales</taxon>
        <taxon>Nectriaceae</taxon>
        <taxon>Fusarium</taxon>
    </lineage>
</organism>
<evidence type="ECO:0000313" key="1">
    <source>
        <dbReference type="EMBL" id="EKJ78321.1"/>
    </source>
</evidence>
<reference evidence="1 2" key="1">
    <citation type="journal article" date="2012" name="PLoS Pathog.">
        <title>Comparative pathogenomics reveals horizontally acquired novel virulence genes in fungi infecting cereal hosts.</title>
        <authorList>
            <person name="Gardiner D.M."/>
            <person name="McDonald M.C."/>
            <person name="Covarelli L."/>
            <person name="Solomon P.S."/>
            <person name="Rusu A.G."/>
            <person name="Marshall M."/>
            <person name="Kazan K."/>
            <person name="Chakraborty S."/>
            <person name="McDonald B.A."/>
            <person name="Manners J.M."/>
        </authorList>
    </citation>
    <scope>NUCLEOTIDE SEQUENCE [LARGE SCALE GENOMIC DNA]</scope>
    <source>
        <strain evidence="1 2">CS3096</strain>
    </source>
</reference>
<sequence length="40" mass="4503">MSDRGSTTNMLDGGSEMDFIDLTDSDIHLELDNGTLSRWR</sequence>
<dbReference type="RefSeq" id="XP_009252902.1">
    <property type="nucleotide sequence ID" value="XM_009254627.1"/>
</dbReference>
<name>K3UZQ9_FUSPC</name>
<protein>
    <submittedName>
        <fullName evidence="1">Uncharacterized protein</fullName>
    </submittedName>
</protein>
<dbReference type="KEGG" id="fpu:FPSE_01507"/>
<dbReference type="EMBL" id="AFNW01000050">
    <property type="protein sequence ID" value="EKJ78321.1"/>
    <property type="molecule type" value="Genomic_DNA"/>
</dbReference>
<comment type="caution">
    <text evidence="1">The sequence shown here is derived from an EMBL/GenBank/DDBJ whole genome shotgun (WGS) entry which is preliminary data.</text>
</comment>
<dbReference type="HOGENOM" id="CLU_3299468_0_0_1"/>
<evidence type="ECO:0000313" key="2">
    <source>
        <dbReference type="Proteomes" id="UP000007978"/>
    </source>
</evidence>
<gene>
    <name evidence="1" type="ORF">FPSE_01507</name>
</gene>